<dbReference type="PANTHER" id="PTHR46111:SF1">
    <property type="entry name" value="RIBOSOMAL RNA SMALL SUBUNIT METHYLTRANSFERASE I"/>
    <property type="match status" value="1"/>
</dbReference>
<sequence length="238" mass="26415">MKNGTLFIVATPIGNLDDITKRAIDIISSVDFVACEDTRVAGGLLHHLGIKKELISLHQHSSDEKIDYIIRELRRGKNIAYVSDSGTPGISDPGQALIVQIRNPNVEIRNKRNQIQNSNIQIIPIPGASAVTAAISISGMVDKEFYFVGFLPKKKGRETKFKELAVLKAPIVVYESAQRLEKTLNDIKSHFGAGSEVFLAREMTKKFEEYWGGDISEIISDLTLHVLKGEFVLIVSRK</sequence>
<keyword evidence="5 6" id="KW-0949">S-adenosyl-L-methionine</keyword>
<accession>A0A1J4RQR1</accession>
<comment type="subcellular location">
    <subcellularLocation>
        <location evidence="6">Cytoplasm</location>
    </subcellularLocation>
</comment>
<proteinExistence type="inferred from homology"/>
<name>A0A1J4RQR1_9BACT</name>
<evidence type="ECO:0000256" key="3">
    <source>
        <dbReference type="ARBA" id="ARBA00022603"/>
    </source>
</evidence>
<comment type="similarity">
    <text evidence="6">Belongs to the methyltransferase superfamily. RsmI family.</text>
</comment>
<dbReference type="Gene3D" id="3.30.950.10">
    <property type="entry name" value="Methyltransferase, Cobalt-precorrin-4 Transmethylase, Domain 2"/>
    <property type="match status" value="1"/>
</dbReference>
<dbReference type="NCBIfam" id="TIGR00096">
    <property type="entry name" value="16S rRNA (cytidine(1402)-2'-O)-methyltransferase"/>
    <property type="match status" value="1"/>
</dbReference>
<dbReference type="HAMAP" id="MF_01877">
    <property type="entry name" value="16SrRNA_methyltr_I"/>
    <property type="match status" value="1"/>
</dbReference>
<dbReference type="InterPro" id="IPR014777">
    <property type="entry name" value="4pyrrole_Mease_sub1"/>
</dbReference>
<evidence type="ECO:0000313" key="9">
    <source>
        <dbReference type="Proteomes" id="UP000182753"/>
    </source>
</evidence>
<dbReference type="SUPFAM" id="SSF53790">
    <property type="entry name" value="Tetrapyrrole methylase"/>
    <property type="match status" value="1"/>
</dbReference>
<keyword evidence="1 6" id="KW-0963">Cytoplasm</keyword>
<evidence type="ECO:0000256" key="2">
    <source>
        <dbReference type="ARBA" id="ARBA00022552"/>
    </source>
</evidence>
<evidence type="ECO:0000256" key="1">
    <source>
        <dbReference type="ARBA" id="ARBA00022490"/>
    </source>
</evidence>
<dbReference type="Proteomes" id="UP000182753">
    <property type="component" value="Unassembled WGS sequence"/>
</dbReference>
<dbReference type="InterPro" id="IPR000878">
    <property type="entry name" value="4pyrrol_Mease"/>
</dbReference>
<dbReference type="GO" id="GO:0070677">
    <property type="term" value="F:rRNA (cytosine-2'-O-)-methyltransferase activity"/>
    <property type="evidence" value="ECO:0007669"/>
    <property type="project" value="UniProtKB-UniRule"/>
</dbReference>
<keyword evidence="4 6" id="KW-0808">Transferase</keyword>
<dbReference type="Gene3D" id="3.40.1010.10">
    <property type="entry name" value="Cobalt-precorrin-4 Transmethylase, Domain 1"/>
    <property type="match status" value="1"/>
</dbReference>
<evidence type="ECO:0000259" key="7">
    <source>
        <dbReference type="Pfam" id="PF00590"/>
    </source>
</evidence>
<protein>
    <recommendedName>
        <fullName evidence="6">Ribosomal RNA small subunit methyltransferase I</fullName>
        <ecNumber evidence="6">2.1.1.198</ecNumber>
    </recommendedName>
    <alternativeName>
        <fullName evidence="6">16S rRNA 2'-O-ribose C1402 methyltransferase</fullName>
    </alternativeName>
    <alternativeName>
        <fullName evidence="6">rRNA (cytidine-2'-O-)-methyltransferase RsmI</fullName>
    </alternativeName>
</protein>
<dbReference type="PROSITE" id="PS01296">
    <property type="entry name" value="RSMI"/>
    <property type="match status" value="1"/>
</dbReference>
<organism evidence="8 9">
    <name type="scientific">Candidatus Berkelbacteria bacterium CG1_02_42_45</name>
    <dbReference type="NCBI Taxonomy" id="1805036"/>
    <lineage>
        <taxon>Bacteria</taxon>
        <taxon>Candidatus Berkelbacteria</taxon>
    </lineage>
</organism>
<gene>
    <name evidence="6" type="primary">rsmI</name>
    <name evidence="8" type="ORF">AUJ40_01420</name>
</gene>
<evidence type="ECO:0000256" key="5">
    <source>
        <dbReference type="ARBA" id="ARBA00022691"/>
    </source>
</evidence>
<dbReference type="InterPro" id="IPR008189">
    <property type="entry name" value="rRNA_ssu_MeTfrase_I"/>
</dbReference>
<dbReference type="Pfam" id="PF00590">
    <property type="entry name" value="TP_methylase"/>
    <property type="match status" value="1"/>
</dbReference>
<dbReference type="CDD" id="cd11648">
    <property type="entry name" value="RsmI"/>
    <property type="match status" value="1"/>
</dbReference>
<comment type="catalytic activity">
    <reaction evidence="6">
        <text>cytidine(1402) in 16S rRNA + S-adenosyl-L-methionine = 2'-O-methylcytidine(1402) in 16S rRNA + S-adenosyl-L-homocysteine + H(+)</text>
        <dbReference type="Rhea" id="RHEA:42924"/>
        <dbReference type="Rhea" id="RHEA-COMP:10285"/>
        <dbReference type="Rhea" id="RHEA-COMP:10286"/>
        <dbReference type="ChEBI" id="CHEBI:15378"/>
        <dbReference type="ChEBI" id="CHEBI:57856"/>
        <dbReference type="ChEBI" id="CHEBI:59789"/>
        <dbReference type="ChEBI" id="CHEBI:74495"/>
        <dbReference type="ChEBI" id="CHEBI:82748"/>
        <dbReference type="EC" id="2.1.1.198"/>
    </reaction>
</comment>
<dbReference type="PIRSF" id="PIRSF005917">
    <property type="entry name" value="MTase_YraL"/>
    <property type="match status" value="1"/>
</dbReference>
<keyword evidence="3 6" id="KW-0489">Methyltransferase</keyword>
<dbReference type="AlphaFoldDB" id="A0A1J4RQR1"/>
<keyword evidence="2 6" id="KW-0698">rRNA processing</keyword>
<evidence type="ECO:0000313" key="8">
    <source>
        <dbReference type="EMBL" id="OIN89721.1"/>
    </source>
</evidence>
<dbReference type="FunFam" id="3.30.950.10:FF:000002">
    <property type="entry name" value="Ribosomal RNA small subunit methyltransferase I"/>
    <property type="match status" value="1"/>
</dbReference>
<evidence type="ECO:0000256" key="6">
    <source>
        <dbReference type="HAMAP-Rule" id="MF_01877"/>
    </source>
</evidence>
<dbReference type="InterPro" id="IPR018063">
    <property type="entry name" value="SAM_MeTrfase_RsmI_CS"/>
</dbReference>
<dbReference type="EC" id="2.1.1.198" evidence="6"/>
<feature type="domain" description="Tetrapyrrole methylase" evidence="7">
    <location>
        <begin position="5"/>
        <end position="218"/>
    </location>
</feature>
<comment type="function">
    <text evidence="6">Catalyzes the 2'-O-methylation of the ribose of cytidine 1402 (C1402) in 16S rRNA.</text>
</comment>
<dbReference type="InterPro" id="IPR035996">
    <property type="entry name" value="4pyrrol_Methylase_sf"/>
</dbReference>
<reference evidence="8 9" key="1">
    <citation type="journal article" date="2016" name="Environ. Microbiol.">
        <title>Genomic resolution of a cold subsurface aquifer community provides metabolic insights for novel microbes adapted to high CO concentrations.</title>
        <authorList>
            <person name="Probst A.J."/>
            <person name="Castelle C.J."/>
            <person name="Singh A."/>
            <person name="Brown C.T."/>
            <person name="Anantharaman K."/>
            <person name="Sharon I."/>
            <person name="Hug L.A."/>
            <person name="Burstein D."/>
            <person name="Emerson J.B."/>
            <person name="Thomas B.C."/>
            <person name="Banfield J.F."/>
        </authorList>
    </citation>
    <scope>NUCLEOTIDE SEQUENCE [LARGE SCALE GENOMIC DNA]</scope>
    <source>
        <strain evidence="8">CG1_02_42_45</strain>
    </source>
</reference>
<dbReference type="GO" id="GO:0005737">
    <property type="term" value="C:cytoplasm"/>
    <property type="evidence" value="ECO:0007669"/>
    <property type="project" value="UniProtKB-SubCell"/>
</dbReference>
<dbReference type="InterPro" id="IPR014776">
    <property type="entry name" value="4pyrrole_Mease_sub2"/>
</dbReference>
<dbReference type="PANTHER" id="PTHR46111">
    <property type="entry name" value="RIBOSOMAL RNA SMALL SUBUNIT METHYLTRANSFERASE I"/>
    <property type="match status" value="1"/>
</dbReference>
<dbReference type="EMBL" id="MNUJ01000028">
    <property type="protein sequence ID" value="OIN89721.1"/>
    <property type="molecule type" value="Genomic_DNA"/>
</dbReference>
<comment type="caution">
    <text evidence="8">The sequence shown here is derived from an EMBL/GenBank/DDBJ whole genome shotgun (WGS) entry which is preliminary data.</text>
</comment>
<evidence type="ECO:0000256" key="4">
    <source>
        <dbReference type="ARBA" id="ARBA00022679"/>
    </source>
</evidence>